<dbReference type="OrthoDB" id="3046016at2759"/>
<organism evidence="1 3">
    <name type="scientific">Didymodactylos carnosus</name>
    <dbReference type="NCBI Taxonomy" id="1234261"/>
    <lineage>
        <taxon>Eukaryota</taxon>
        <taxon>Metazoa</taxon>
        <taxon>Spiralia</taxon>
        <taxon>Gnathifera</taxon>
        <taxon>Rotifera</taxon>
        <taxon>Eurotatoria</taxon>
        <taxon>Bdelloidea</taxon>
        <taxon>Philodinida</taxon>
        <taxon>Philodinidae</taxon>
        <taxon>Didymodactylos</taxon>
    </lineage>
</organism>
<accession>A0A814P446</accession>
<protein>
    <recommendedName>
        <fullName evidence="4">ATPase AAA-type core domain-containing protein</fullName>
    </recommendedName>
</protein>
<dbReference type="EMBL" id="CAJNOQ010005504">
    <property type="protein sequence ID" value="CAF1100975.1"/>
    <property type="molecule type" value="Genomic_DNA"/>
</dbReference>
<evidence type="ECO:0000313" key="2">
    <source>
        <dbReference type="EMBL" id="CAF3865892.1"/>
    </source>
</evidence>
<dbReference type="EMBL" id="CAJOBC010005505">
    <property type="protein sequence ID" value="CAF3865892.1"/>
    <property type="molecule type" value="Genomic_DNA"/>
</dbReference>
<dbReference type="Proteomes" id="UP000663829">
    <property type="component" value="Unassembled WGS sequence"/>
</dbReference>
<dbReference type="InterPro" id="IPR027417">
    <property type="entry name" value="P-loop_NTPase"/>
</dbReference>
<keyword evidence="3" id="KW-1185">Reference proteome</keyword>
<evidence type="ECO:0008006" key="4">
    <source>
        <dbReference type="Google" id="ProtNLM"/>
    </source>
</evidence>
<feature type="non-terminal residue" evidence="1">
    <location>
        <position position="381"/>
    </location>
</feature>
<dbReference type="Gene3D" id="3.40.50.300">
    <property type="entry name" value="P-loop containing nucleotide triphosphate hydrolases"/>
    <property type="match status" value="1"/>
</dbReference>
<name>A0A814P446_9BILA</name>
<evidence type="ECO:0000313" key="1">
    <source>
        <dbReference type="EMBL" id="CAF1100975.1"/>
    </source>
</evidence>
<evidence type="ECO:0000313" key="3">
    <source>
        <dbReference type="Proteomes" id="UP000663829"/>
    </source>
</evidence>
<gene>
    <name evidence="1" type="ORF">GPM918_LOCUS18744</name>
    <name evidence="2" type="ORF">SRO942_LOCUS18742</name>
</gene>
<sequence length="381" mass="43897">LFYGRDESFNEEQKYDILLAMENFRPEVENELRKEADNTLRKELIYLKLSIDNAVDKQKKSKKKRKKRNKRKNVKDIVANRTNDSIFEELVETGIVIPPKPVRLSNYIGDYQYLAETIRYAEKEPMPSLLDCRQLVVLQIILPLGSKNVHLNLSSKRSVLLVGPKGSGKEFLIHIACNEVGGLLVDLSPANLKNSYSTTDGLKVLLAMVKRLSPVRLKRKIRAFMKKFKSGERVMLVGTSSQPYRARLKQLLQVYERIILFPRPNYGSRRKIWFETLIEKYSMKIIDVELSILASVSNGYTAGQILETIKNVVNNKKLNKYNNNVCKAEDFIPILSTKTPVFIDEENKLKMWYKSTPLGRLRQNNIAQVSVLDKQNTSKNK</sequence>
<dbReference type="Proteomes" id="UP000681722">
    <property type="component" value="Unassembled WGS sequence"/>
</dbReference>
<dbReference type="InterPro" id="IPR052267">
    <property type="entry name" value="N-DRC_Component"/>
</dbReference>
<proteinExistence type="predicted"/>
<comment type="caution">
    <text evidence="1">The sequence shown here is derived from an EMBL/GenBank/DDBJ whole genome shotgun (WGS) entry which is preliminary data.</text>
</comment>
<reference evidence="1" key="1">
    <citation type="submission" date="2021-02" db="EMBL/GenBank/DDBJ databases">
        <authorList>
            <person name="Nowell W R."/>
        </authorList>
    </citation>
    <scope>NUCLEOTIDE SEQUENCE</scope>
</reference>
<dbReference type="PANTHER" id="PTHR14690:SF6">
    <property type="entry name" value="IQ AND AAA DOMAIN-CONTAINING PROTEIN 1-LIKE"/>
    <property type="match status" value="1"/>
</dbReference>
<dbReference type="AlphaFoldDB" id="A0A814P446"/>
<dbReference type="SUPFAM" id="SSF52540">
    <property type="entry name" value="P-loop containing nucleoside triphosphate hydrolases"/>
    <property type="match status" value="1"/>
</dbReference>
<dbReference type="PANTHER" id="PTHR14690">
    <property type="entry name" value="IQ MOTIF CONTAINING WITH AAA DOMAIN 1"/>
    <property type="match status" value="1"/>
</dbReference>